<evidence type="ECO:0000256" key="3">
    <source>
        <dbReference type="ARBA" id="ARBA00022695"/>
    </source>
</evidence>
<keyword evidence="2" id="KW-0808">Transferase</keyword>
<reference evidence="10 11" key="1">
    <citation type="journal article" date="2016" name="Nat. Commun.">
        <title>Thousands of microbial genomes shed light on interconnected biogeochemical processes in an aquifer system.</title>
        <authorList>
            <person name="Anantharaman K."/>
            <person name="Brown C.T."/>
            <person name="Hug L.A."/>
            <person name="Sharon I."/>
            <person name="Castelle C.J."/>
            <person name="Probst A.J."/>
            <person name="Thomas B.C."/>
            <person name="Singh A."/>
            <person name="Wilkins M.J."/>
            <person name="Karaoz U."/>
            <person name="Brodie E.L."/>
            <person name="Williams K.H."/>
            <person name="Hubbard S.S."/>
            <person name="Banfield J.F."/>
        </authorList>
    </citation>
    <scope>NUCLEOTIDE SEQUENCE [LARGE SCALE GENOMIC DNA]</scope>
</reference>
<dbReference type="EMBL" id="MHOJ01000001">
    <property type="protein sequence ID" value="OGZ63128.1"/>
    <property type="molecule type" value="Genomic_DNA"/>
</dbReference>
<dbReference type="AlphaFoldDB" id="A0A1G2HML4"/>
<evidence type="ECO:0000256" key="8">
    <source>
        <dbReference type="SAM" id="MobiDB-lite"/>
    </source>
</evidence>
<dbReference type="Gene3D" id="3.40.50.300">
    <property type="entry name" value="P-loop containing nucleotide triphosphate hydrolases"/>
    <property type="match status" value="1"/>
</dbReference>
<dbReference type="Pfam" id="PF21694">
    <property type="entry name" value="DNA_pol3_delta_C"/>
    <property type="match status" value="1"/>
</dbReference>
<dbReference type="InterPro" id="IPR027417">
    <property type="entry name" value="P-loop_NTPase"/>
</dbReference>
<dbReference type="GO" id="GO:0003887">
    <property type="term" value="F:DNA-directed DNA polymerase activity"/>
    <property type="evidence" value="ECO:0007669"/>
    <property type="project" value="UniProtKB-KW"/>
</dbReference>
<dbReference type="NCBIfam" id="TIGR01128">
    <property type="entry name" value="holA"/>
    <property type="match status" value="1"/>
</dbReference>
<dbReference type="GO" id="GO:0006261">
    <property type="term" value="P:DNA-templated DNA replication"/>
    <property type="evidence" value="ECO:0007669"/>
    <property type="project" value="TreeGrafter"/>
</dbReference>
<dbReference type="InterPro" id="IPR005790">
    <property type="entry name" value="DNA_polIII_delta"/>
</dbReference>
<comment type="similarity">
    <text evidence="6">Belongs to the DNA polymerase HolA subunit family.</text>
</comment>
<dbReference type="InterPro" id="IPR048466">
    <property type="entry name" value="DNA_pol3_delta-like_C"/>
</dbReference>
<dbReference type="GO" id="GO:0003677">
    <property type="term" value="F:DNA binding"/>
    <property type="evidence" value="ECO:0007669"/>
    <property type="project" value="InterPro"/>
</dbReference>
<dbReference type="PANTHER" id="PTHR34388:SF1">
    <property type="entry name" value="DNA POLYMERASE III SUBUNIT DELTA"/>
    <property type="match status" value="1"/>
</dbReference>
<dbReference type="SUPFAM" id="SSF48019">
    <property type="entry name" value="post-AAA+ oligomerization domain-like"/>
    <property type="match status" value="1"/>
</dbReference>
<proteinExistence type="inferred from homology"/>
<evidence type="ECO:0000256" key="2">
    <source>
        <dbReference type="ARBA" id="ARBA00022679"/>
    </source>
</evidence>
<evidence type="ECO:0000256" key="1">
    <source>
        <dbReference type="ARBA" id="ARBA00012417"/>
    </source>
</evidence>
<comment type="caution">
    <text evidence="10">The sequence shown here is derived from an EMBL/GenBank/DDBJ whole genome shotgun (WGS) entry which is preliminary data.</text>
</comment>
<dbReference type="PANTHER" id="PTHR34388">
    <property type="entry name" value="DNA POLYMERASE III SUBUNIT DELTA"/>
    <property type="match status" value="1"/>
</dbReference>
<evidence type="ECO:0000256" key="6">
    <source>
        <dbReference type="ARBA" id="ARBA00034754"/>
    </source>
</evidence>
<name>A0A1G2HML4_9BACT</name>
<protein>
    <recommendedName>
        <fullName evidence="1">DNA-directed DNA polymerase</fullName>
        <ecNumber evidence="1">2.7.7.7</ecNumber>
    </recommendedName>
</protein>
<comment type="catalytic activity">
    <reaction evidence="7">
        <text>DNA(n) + a 2'-deoxyribonucleoside 5'-triphosphate = DNA(n+1) + diphosphate</text>
        <dbReference type="Rhea" id="RHEA:22508"/>
        <dbReference type="Rhea" id="RHEA-COMP:17339"/>
        <dbReference type="Rhea" id="RHEA-COMP:17340"/>
        <dbReference type="ChEBI" id="CHEBI:33019"/>
        <dbReference type="ChEBI" id="CHEBI:61560"/>
        <dbReference type="ChEBI" id="CHEBI:173112"/>
        <dbReference type="EC" id="2.7.7.7"/>
    </reaction>
</comment>
<evidence type="ECO:0000313" key="10">
    <source>
        <dbReference type="EMBL" id="OGZ63128.1"/>
    </source>
</evidence>
<gene>
    <name evidence="10" type="ORF">A3H51_02975</name>
</gene>
<keyword evidence="3" id="KW-0548">Nucleotidyltransferase</keyword>
<dbReference type="EC" id="2.7.7.7" evidence="1"/>
<organism evidence="10 11">
    <name type="scientific">Candidatus Spechtbacteria bacterium RIFCSPLOWO2_02_FULL_38_8</name>
    <dbReference type="NCBI Taxonomy" id="1802164"/>
    <lineage>
        <taxon>Bacteria</taxon>
        <taxon>Candidatus Spechtiibacteriota</taxon>
    </lineage>
</organism>
<dbReference type="Gene3D" id="1.20.272.10">
    <property type="match status" value="1"/>
</dbReference>
<evidence type="ECO:0000259" key="9">
    <source>
        <dbReference type="Pfam" id="PF21694"/>
    </source>
</evidence>
<evidence type="ECO:0000256" key="5">
    <source>
        <dbReference type="ARBA" id="ARBA00022932"/>
    </source>
</evidence>
<sequence length="361" mass="40788">MLIILHGEDTFRSRQKLKELQKTYLEKNKRSPASTGARSGFSAGGGPPPEADAPLEQASGWNFEKYDAAGLTFQELKGVLEAQSLFAQKRFVVVENILENNDLVNELRIMDYELRSSTDIVVLYERTNVTKDADYKKVLEQADKVQEFKRLSQNEVVKYFVNLFPKIERAIIQKVLERGQSVGPAGRPAGRAGGKDFKLGVESNTMWQIHNELSKLRTYKKEGIANDHDLDLLQVGTTQAQIFSTIDAIFQKNSDKAFYNLLLHWQGGEHPQVVFNMIEMQLKNIALVKEVKEVGRVNTEQLDVHPYVVKKTLALIDKFSWDKLKNLYERVESLDIKNKTGVISTELACELLVAAIASGNK</sequence>
<keyword evidence="4" id="KW-0235">DNA replication</keyword>
<accession>A0A1G2HML4</accession>
<dbReference type="Proteomes" id="UP000178509">
    <property type="component" value="Unassembled WGS sequence"/>
</dbReference>
<dbReference type="GO" id="GO:0009360">
    <property type="term" value="C:DNA polymerase III complex"/>
    <property type="evidence" value="ECO:0007669"/>
    <property type="project" value="TreeGrafter"/>
</dbReference>
<evidence type="ECO:0000313" key="11">
    <source>
        <dbReference type="Proteomes" id="UP000178509"/>
    </source>
</evidence>
<dbReference type="STRING" id="1802164.A3H51_02975"/>
<dbReference type="InterPro" id="IPR008921">
    <property type="entry name" value="DNA_pol3_clamp-load_cplx_C"/>
</dbReference>
<feature type="domain" description="DNA polymerase III delta subunit-like C-terminal" evidence="9">
    <location>
        <begin position="240"/>
        <end position="354"/>
    </location>
</feature>
<evidence type="ECO:0000256" key="4">
    <source>
        <dbReference type="ARBA" id="ARBA00022705"/>
    </source>
</evidence>
<evidence type="ECO:0000256" key="7">
    <source>
        <dbReference type="ARBA" id="ARBA00049244"/>
    </source>
</evidence>
<keyword evidence="5" id="KW-0239">DNA-directed DNA polymerase</keyword>
<feature type="region of interest" description="Disordered" evidence="8">
    <location>
        <begin position="23"/>
        <end position="55"/>
    </location>
</feature>